<reference evidence="3 4" key="1">
    <citation type="submission" date="2022-12" db="EMBL/GenBank/DDBJ databases">
        <title>Chromosome-scale assembly of the Ensete ventricosum genome.</title>
        <authorList>
            <person name="Dussert Y."/>
            <person name="Stocks J."/>
            <person name="Wendawek A."/>
            <person name="Woldeyes F."/>
            <person name="Nichols R.A."/>
            <person name="Borrell J.S."/>
        </authorList>
    </citation>
    <scope>NUCLEOTIDE SEQUENCE [LARGE SCALE GENOMIC DNA]</scope>
    <source>
        <strain evidence="4">cv. Maze</strain>
        <tissue evidence="3">Seeds</tissue>
    </source>
</reference>
<dbReference type="SUPFAM" id="SSF53756">
    <property type="entry name" value="UDP-Glycosyltransferase/glycogen phosphorylase"/>
    <property type="match status" value="1"/>
</dbReference>
<evidence type="ECO:0000313" key="4">
    <source>
        <dbReference type="Proteomes" id="UP001222027"/>
    </source>
</evidence>
<dbReference type="PANTHER" id="PTHR48043:SF145">
    <property type="entry name" value="FI06409P-RELATED"/>
    <property type="match status" value="1"/>
</dbReference>
<dbReference type="InterPro" id="IPR002213">
    <property type="entry name" value="UDP_glucos_trans"/>
</dbReference>
<dbReference type="EMBL" id="JAQQAF010000400">
    <property type="protein sequence ID" value="KAJ8454237.1"/>
    <property type="molecule type" value="Genomic_DNA"/>
</dbReference>
<keyword evidence="1" id="KW-0328">Glycosyltransferase</keyword>
<evidence type="ECO:0000256" key="1">
    <source>
        <dbReference type="ARBA" id="ARBA00022676"/>
    </source>
</evidence>
<evidence type="ECO:0000256" key="2">
    <source>
        <dbReference type="ARBA" id="ARBA00022679"/>
    </source>
</evidence>
<dbReference type="CDD" id="cd03784">
    <property type="entry name" value="GT1_Gtf-like"/>
    <property type="match status" value="1"/>
</dbReference>
<accession>A0AAX5JZA7</accession>
<name>A0AAX5JZA7_ENSVE</name>
<organism evidence="3 4">
    <name type="scientific">Ensete ventricosum</name>
    <name type="common">Abyssinian banana</name>
    <name type="synonym">Musa ensete</name>
    <dbReference type="NCBI Taxonomy" id="4639"/>
    <lineage>
        <taxon>Eukaryota</taxon>
        <taxon>Viridiplantae</taxon>
        <taxon>Streptophyta</taxon>
        <taxon>Embryophyta</taxon>
        <taxon>Tracheophyta</taxon>
        <taxon>Spermatophyta</taxon>
        <taxon>Magnoliopsida</taxon>
        <taxon>Liliopsida</taxon>
        <taxon>Zingiberales</taxon>
        <taxon>Musaceae</taxon>
        <taxon>Ensete</taxon>
    </lineage>
</organism>
<comment type="caution">
    <text evidence="3">The sequence shown here is derived from an EMBL/GenBank/DDBJ whole genome shotgun (WGS) entry which is preliminary data.</text>
</comment>
<gene>
    <name evidence="3" type="ORF">OPV22_035223</name>
</gene>
<evidence type="ECO:0008006" key="5">
    <source>
        <dbReference type="Google" id="ProtNLM"/>
    </source>
</evidence>
<dbReference type="PANTHER" id="PTHR48043">
    <property type="entry name" value="EG:EG0003.4 PROTEIN-RELATED"/>
    <property type="match status" value="1"/>
</dbReference>
<keyword evidence="2" id="KW-0808">Transferase</keyword>
<protein>
    <recommendedName>
        <fullName evidence="5">UDP-glycosyltransferases domain-containing protein</fullName>
    </recommendedName>
</protein>
<sequence length="354" mass="39708">MTIADEGAELSDAVPRSSVNFKPRFERSLKMGPFESLKEQLATGAINTGFIKILDNYITENDIMHKIVGQLEPQICLVDYLYPLPWMYLVDCPVVPIKSTNPVGLYSRGPPPNSGFSIVEIFKQYEVPLIHRDYVKDLGIYIYPESIDYRELGPPRNRWVRLDSALREHDTEEFEIPEKLKDKPGKLIYISMGTMASTVTELLTMILTPLANSPHRFIVSTGPNGDSIKLYDNMWGDKFVNQMAILPKVDLFITHGGSNSLIEALAAGVPCIVIPQFGDQPDNAQRLADLGLGVRLNLHEFSDEKLLKAIEDMLNDEEIHSKVTRASERLKSTASRDKVISLIEELAETGSVLF</sequence>
<dbReference type="Proteomes" id="UP001222027">
    <property type="component" value="Unassembled WGS sequence"/>
</dbReference>
<evidence type="ECO:0000313" key="3">
    <source>
        <dbReference type="EMBL" id="KAJ8454237.1"/>
    </source>
</evidence>
<dbReference type="InterPro" id="IPR050271">
    <property type="entry name" value="UDP-glycosyltransferase"/>
</dbReference>
<dbReference type="AlphaFoldDB" id="A0AAX5JZA7"/>
<keyword evidence="4" id="KW-1185">Reference proteome</keyword>
<proteinExistence type="predicted"/>
<dbReference type="GO" id="GO:0008194">
    <property type="term" value="F:UDP-glycosyltransferase activity"/>
    <property type="evidence" value="ECO:0007669"/>
    <property type="project" value="InterPro"/>
</dbReference>
<dbReference type="Gene3D" id="3.40.50.2000">
    <property type="entry name" value="Glycogen Phosphorylase B"/>
    <property type="match status" value="1"/>
</dbReference>
<dbReference type="Pfam" id="PF00201">
    <property type="entry name" value="UDPGT"/>
    <property type="match status" value="1"/>
</dbReference>